<reference evidence="1" key="2">
    <citation type="submission" date="2024-10" db="UniProtKB">
        <authorList>
            <consortium name="EnsemblProtists"/>
        </authorList>
    </citation>
    <scope>IDENTIFICATION</scope>
</reference>
<dbReference type="PaxDb" id="2903-EOD34235"/>
<name>A0A0D3KEQ0_EMIH1</name>
<keyword evidence="2" id="KW-1185">Reference proteome</keyword>
<reference evidence="2" key="1">
    <citation type="journal article" date="2013" name="Nature">
        <title>Pan genome of the phytoplankton Emiliania underpins its global distribution.</title>
        <authorList>
            <person name="Read B.A."/>
            <person name="Kegel J."/>
            <person name="Klute M.J."/>
            <person name="Kuo A."/>
            <person name="Lefebvre S.C."/>
            <person name="Maumus F."/>
            <person name="Mayer C."/>
            <person name="Miller J."/>
            <person name="Monier A."/>
            <person name="Salamov A."/>
            <person name="Young J."/>
            <person name="Aguilar M."/>
            <person name="Claverie J.M."/>
            <person name="Frickenhaus S."/>
            <person name="Gonzalez K."/>
            <person name="Herman E.K."/>
            <person name="Lin Y.C."/>
            <person name="Napier J."/>
            <person name="Ogata H."/>
            <person name="Sarno A.F."/>
            <person name="Shmutz J."/>
            <person name="Schroeder D."/>
            <person name="de Vargas C."/>
            <person name="Verret F."/>
            <person name="von Dassow P."/>
            <person name="Valentin K."/>
            <person name="Van de Peer Y."/>
            <person name="Wheeler G."/>
            <person name="Dacks J.B."/>
            <person name="Delwiche C.F."/>
            <person name="Dyhrman S.T."/>
            <person name="Glockner G."/>
            <person name="John U."/>
            <person name="Richards T."/>
            <person name="Worden A.Z."/>
            <person name="Zhang X."/>
            <person name="Grigoriev I.V."/>
            <person name="Allen A.E."/>
            <person name="Bidle K."/>
            <person name="Borodovsky M."/>
            <person name="Bowler C."/>
            <person name="Brownlee C."/>
            <person name="Cock J.M."/>
            <person name="Elias M."/>
            <person name="Gladyshev V.N."/>
            <person name="Groth M."/>
            <person name="Guda C."/>
            <person name="Hadaegh A."/>
            <person name="Iglesias-Rodriguez M.D."/>
            <person name="Jenkins J."/>
            <person name="Jones B.M."/>
            <person name="Lawson T."/>
            <person name="Leese F."/>
            <person name="Lindquist E."/>
            <person name="Lobanov A."/>
            <person name="Lomsadze A."/>
            <person name="Malik S.B."/>
            <person name="Marsh M.E."/>
            <person name="Mackinder L."/>
            <person name="Mock T."/>
            <person name="Mueller-Roeber B."/>
            <person name="Pagarete A."/>
            <person name="Parker M."/>
            <person name="Probert I."/>
            <person name="Quesneville H."/>
            <person name="Raines C."/>
            <person name="Rensing S.A."/>
            <person name="Riano-Pachon D.M."/>
            <person name="Richier S."/>
            <person name="Rokitta S."/>
            <person name="Shiraiwa Y."/>
            <person name="Soanes D.M."/>
            <person name="van der Giezen M."/>
            <person name="Wahlund T.M."/>
            <person name="Williams B."/>
            <person name="Wilson W."/>
            <person name="Wolfe G."/>
            <person name="Wurch L.L."/>
        </authorList>
    </citation>
    <scope>NUCLEOTIDE SEQUENCE</scope>
</reference>
<dbReference type="EnsemblProtists" id="EOD34235">
    <property type="protein sequence ID" value="EOD34235"/>
    <property type="gene ID" value="EMIHUDRAFT_201907"/>
</dbReference>
<dbReference type="HOGENOM" id="CLU_1535350_0_0_1"/>
<organism evidence="1 2">
    <name type="scientific">Emiliania huxleyi (strain CCMP1516)</name>
    <dbReference type="NCBI Taxonomy" id="280463"/>
    <lineage>
        <taxon>Eukaryota</taxon>
        <taxon>Haptista</taxon>
        <taxon>Haptophyta</taxon>
        <taxon>Prymnesiophyceae</taxon>
        <taxon>Isochrysidales</taxon>
        <taxon>Noelaerhabdaceae</taxon>
        <taxon>Emiliania</taxon>
    </lineage>
</organism>
<proteinExistence type="predicted"/>
<evidence type="ECO:0000313" key="2">
    <source>
        <dbReference type="Proteomes" id="UP000013827"/>
    </source>
</evidence>
<sequence>MADLVVERFQRVSDEYWRDIDRAGVGEDSYDLCVEYLSRFQEALKELGMVGIEDPPAAAGFADCTILAEVSAARRSLAQATGRCRAAVSRIAETLARAHADDEDGTRDGAQTGALGVAGGADCAGGAGGAGASSARGASPVLQLAALLEGATMGEMQIDPPAAGGTVLPPEMALD</sequence>
<dbReference type="Proteomes" id="UP000013827">
    <property type="component" value="Unassembled WGS sequence"/>
</dbReference>
<dbReference type="AlphaFoldDB" id="A0A0D3KEQ0"/>
<dbReference type="GeneID" id="17279506"/>
<protein>
    <submittedName>
        <fullName evidence="1">Uncharacterized protein</fullName>
    </submittedName>
</protein>
<evidence type="ECO:0000313" key="1">
    <source>
        <dbReference type="EnsemblProtists" id="EOD34235"/>
    </source>
</evidence>
<dbReference type="RefSeq" id="XP_005786664.1">
    <property type="nucleotide sequence ID" value="XM_005786607.1"/>
</dbReference>
<dbReference type="KEGG" id="ehx:EMIHUDRAFT_201907"/>
<accession>A0A0D3KEQ0</accession>